<accession>A0A8B9C7V5</accession>
<keyword evidence="10" id="KW-0653">Protein transport</keyword>
<evidence type="ECO:0000256" key="12">
    <source>
        <dbReference type="ARBA" id="ARBA00023228"/>
    </source>
</evidence>
<keyword evidence="7" id="KW-0813">Transport</keyword>
<dbReference type="AlphaFoldDB" id="A0A8B9C7V5"/>
<feature type="compositionally biased region" description="Low complexity" evidence="14">
    <location>
        <begin position="153"/>
        <end position="169"/>
    </location>
</feature>
<dbReference type="GO" id="GO:0016197">
    <property type="term" value="P:endosomal transport"/>
    <property type="evidence" value="ECO:0007669"/>
    <property type="project" value="Ensembl"/>
</dbReference>
<gene>
    <name evidence="16" type="primary">AP5M1</name>
</gene>
<dbReference type="CDD" id="cd09256">
    <property type="entry name" value="AP_MuD_MHD"/>
    <property type="match status" value="1"/>
</dbReference>
<keyword evidence="12" id="KW-0458">Lysosome</keyword>
<dbReference type="FunFam" id="2.60.40.1170:FF:000014">
    <property type="entry name" value="AP-5 complex subunit mu-1 isoform X1"/>
    <property type="match status" value="1"/>
</dbReference>
<evidence type="ECO:0000256" key="10">
    <source>
        <dbReference type="ARBA" id="ARBA00022927"/>
    </source>
</evidence>
<dbReference type="Pfam" id="PF00928">
    <property type="entry name" value="Adap_comp_sub"/>
    <property type="match status" value="1"/>
</dbReference>
<comment type="subcellular location">
    <subcellularLocation>
        <location evidence="2">Cytoplasm</location>
        <location evidence="2">Cytosol</location>
    </subcellularLocation>
    <subcellularLocation>
        <location evidence="1">Late endosome membrane</location>
        <topology evidence="1">Peripheral membrane protein</topology>
        <orientation evidence="1">Cytoplasmic side</orientation>
    </subcellularLocation>
    <subcellularLocation>
        <location evidence="3">Lysosome membrane</location>
        <topology evidence="3">Peripheral membrane protein</topology>
        <orientation evidence="3">Cytoplasmic side</orientation>
    </subcellularLocation>
</comment>
<feature type="region of interest" description="Disordered" evidence="14">
    <location>
        <begin position="43"/>
        <end position="169"/>
    </location>
</feature>
<comment type="subunit">
    <text evidence="5">Probably part of the adaptor protein complex 5 (AP-5) a tetramer composed of AP5B1, AP5M1, AP5S1 and AP5Z1.</text>
</comment>
<evidence type="ECO:0000256" key="4">
    <source>
        <dbReference type="ARBA" id="ARBA00005324"/>
    </source>
</evidence>
<dbReference type="Gene3D" id="2.60.40.1170">
    <property type="entry name" value="Mu homology domain, subdomain B"/>
    <property type="match status" value="2"/>
</dbReference>
<reference evidence="16" key="1">
    <citation type="submission" date="2025-08" db="UniProtKB">
        <authorList>
            <consortium name="Ensembl"/>
        </authorList>
    </citation>
    <scope>IDENTIFICATION</scope>
</reference>
<dbReference type="PANTHER" id="PTHR16082">
    <property type="entry name" value="AP-5 COMPLEX SUBUNIT MU-1"/>
    <property type="match status" value="1"/>
</dbReference>
<evidence type="ECO:0000256" key="9">
    <source>
        <dbReference type="ARBA" id="ARBA00022753"/>
    </source>
</evidence>
<feature type="compositionally biased region" description="Basic residues" evidence="14">
    <location>
        <begin position="132"/>
        <end position="145"/>
    </location>
</feature>
<dbReference type="GO" id="GO:0030119">
    <property type="term" value="C:AP-type membrane coat adaptor complex"/>
    <property type="evidence" value="ECO:0007669"/>
    <property type="project" value="Ensembl"/>
</dbReference>
<dbReference type="GO" id="GO:0015031">
    <property type="term" value="P:protein transport"/>
    <property type="evidence" value="ECO:0007669"/>
    <property type="project" value="UniProtKB-KW"/>
</dbReference>
<evidence type="ECO:0000256" key="6">
    <source>
        <dbReference type="ARBA" id="ARBA00021851"/>
    </source>
</evidence>
<feature type="compositionally biased region" description="Gly residues" evidence="14">
    <location>
        <begin position="101"/>
        <end position="114"/>
    </location>
</feature>
<evidence type="ECO:0000256" key="8">
    <source>
        <dbReference type="ARBA" id="ARBA00022490"/>
    </source>
</evidence>
<name>A0A8B9C7V5_9AVES</name>
<dbReference type="GO" id="GO:0005765">
    <property type="term" value="C:lysosomal membrane"/>
    <property type="evidence" value="ECO:0007669"/>
    <property type="project" value="UniProtKB-SubCell"/>
</dbReference>
<organism evidence="16 17">
    <name type="scientific">Anser brachyrhynchus</name>
    <name type="common">Pink-footed goose</name>
    <dbReference type="NCBI Taxonomy" id="132585"/>
    <lineage>
        <taxon>Eukaryota</taxon>
        <taxon>Metazoa</taxon>
        <taxon>Chordata</taxon>
        <taxon>Craniata</taxon>
        <taxon>Vertebrata</taxon>
        <taxon>Euteleostomi</taxon>
        <taxon>Archelosauria</taxon>
        <taxon>Archosauria</taxon>
        <taxon>Dinosauria</taxon>
        <taxon>Saurischia</taxon>
        <taxon>Theropoda</taxon>
        <taxon>Coelurosauria</taxon>
        <taxon>Aves</taxon>
        <taxon>Neognathae</taxon>
        <taxon>Galloanserae</taxon>
        <taxon>Anseriformes</taxon>
        <taxon>Anatidae</taxon>
        <taxon>Anserinae</taxon>
        <taxon>Anser</taxon>
    </lineage>
</organism>
<dbReference type="InterPro" id="IPR039591">
    <property type="entry name" value="AP5M1"/>
</dbReference>
<dbReference type="Ensembl" id="ENSABRT00000021159.1">
    <property type="protein sequence ID" value="ENSABRP00000014832.1"/>
    <property type="gene ID" value="ENSABRG00000013069.1"/>
</dbReference>
<evidence type="ECO:0000256" key="5">
    <source>
        <dbReference type="ARBA" id="ARBA00011174"/>
    </source>
</evidence>
<keyword evidence="8" id="KW-0963">Cytoplasm</keyword>
<keyword evidence="11" id="KW-0472">Membrane</keyword>
<evidence type="ECO:0000256" key="1">
    <source>
        <dbReference type="ARBA" id="ARBA00004492"/>
    </source>
</evidence>
<dbReference type="PROSITE" id="PS51072">
    <property type="entry name" value="MHD"/>
    <property type="match status" value="1"/>
</dbReference>
<reference evidence="16" key="2">
    <citation type="submission" date="2025-09" db="UniProtKB">
        <authorList>
            <consortium name="Ensembl"/>
        </authorList>
    </citation>
    <scope>IDENTIFICATION</scope>
</reference>
<keyword evidence="17" id="KW-1185">Reference proteome</keyword>
<proteinExistence type="inferred from homology"/>
<evidence type="ECO:0000313" key="16">
    <source>
        <dbReference type="Ensembl" id="ENSABRP00000014832.1"/>
    </source>
</evidence>
<dbReference type="GeneTree" id="ENSGT00390000006191"/>
<keyword evidence="9" id="KW-0967">Endosome</keyword>
<dbReference type="PANTHER" id="PTHR16082:SF2">
    <property type="entry name" value="AP-5 COMPLEX SUBUNIT MU-1"/>
    <property type="match status" value="1"/>
</dbReference>
<evidence type="ECO:0000256" key="3">
    <source>
        <dbReference type="ARBA" id="ARBA00004630"/>
    </source>
</evidence>
<feature type="domain" description="MHD" evidence="15">
    <location>
        <begin position="397"/>
        <end position="666"/>
    </location>
</feature>
<evidence type="ECO:0000259" key="15">
    <source>
        <dbReference type="PROSITE" id="PS51072"/>
    </source>
</evidence>
<dbReference type="SUPFAM" id="SSF49447">
    <property type="entry name" value="Second domain of Mu2 adaptin subunit (ap50) of ap2 adaptor"/>
    <property type="match status" value="1"/>
</dbReference>
<evidence type="ECO:0000256" key="7">
    <source>
        <dbReference type="ARBA" id="ARBA00022448"/>
    </source>
</evidence>
<dbReference type="InterPro" id="IPR036168">
    <property type="entry name" value="AP2_Mu_C_sf"/>
</dbReference>
<evidence type="ECO:0000256" key="11">
    <source>
        <dbReference type="ARBA" id="ARBA00023136"/>
    </source>
</evidence>
<dbReference type="GO" id="GO:0005829">
    <property type="term" value="C:cytosol"/>
    <property type="evidence" value="ECO:0007669"/>
    <property type="project" value="UniProtKB-SubCell"/>
</dbReference>
<dbReference type="InterPro" id="IPR028565">
    <property type="entry name" value="MHD"/>
</dbReference>
<evidence type="ECO:0000256" key="2">
    <source>
        <dbReference type="ARBA" id="ARBA00004514"/>
    </source>
</evidence>
<dbReference type="GO" id="GO:0031902">
    <property type="term" value="C:late endosome membrane"/>
    <property type="evidence" value="ECO:0007669"/>
    <property type="project" value="UniProtKB-SubCell"/>
</dbReference>
<sequence length="680" mass="74370">MCVFRRRWVTLPASQALTDPGPPGEGGRASGALQALTWGARRDNAPAAHHPNPLTLPISSHFRCTPPPSIRAGGPVSLPGPSPPAAGRGSPRTHLEELGRGGHGAQGWGGGGGSSAALRRPTAASHCVPEPRHRRHRQQPPRHRLHPPETGLRRAATAARSSRLLPGPGRHLLPGPGRPSLPAAVPLPPLPGAMALRALWVLRHDPRAGGAVLFSRRYPTVETRAEAFNGSTHVAIPSDGDFLKALLFELRLTDDQSFVEHRDTCTRIDHSSVRSVRVEGGDLWPVVAFQKSGLIYACLPLVEETLEPRPPLLTISGLSQGLALLFGILDYISPSRKNEAEMSAKIGQLRNLLIQACPLGTPLNTNISSLNSSFDDIQVIPTDEKQPVWRSNTYKGKPQVNVCISEKVKCMQYDKRDVVDMWQVYGVVNCKCDIEGAVPNVTLTLNLPTNGSPLQDILVHHCVTSIDPAMLLSSSVDPLDDSVYSGPYKFPFIPPSDSFNLCYYTSQVPVPPILGCYQLIEEGSQLKLTVNLKLHESIKNSFEYCEARIPFFNRGPIAHLEYKVSYGQLDLSREKSLLVWVIGQKFPKSSEVSLTGTVTFGAAGEEHPTDYVCTGNTAYVKMYFRIPDFTLTGCYVDQHSVQIFAPGKPKITASRELISSDYYIWNSEASAPIMYKSLYY</sequence>
<evidence type="ECO:0000256" key="14">
    <source>
        <dbReference type="SAM" id="MobiDB-lite"/>
    </source>
</evidence>
<dbReference type="Proteomes" id="UP000694426">
    <property type="component" value="Unplaced"/>
</dbReference>
<protein>
    <recommendedName>
        <fullName evidence="6">AP-5 complex subunit mu-1</fullName>
    </recommendedName>
    <alternativeName>
        <fullName evidence="13">Adaptor-related protein complex 5 subunit mu-1</fullName>
    </alternativeName>
</protein>
<comment type="similarity">
    <text evidence="4">Belongs to the adaptor complexes medium subunit family.</text>
</comment>
<evidence type="ECO:0000313" key="17">
    <source>
        <dbReference type="Proteomes" id="UP000694426"/>
    </source>
</evidence>
<evidence type="ECO:0000256" key="13">
    <source>
        <dbReference type="ARBA" id="ARBA00030827"/>
    </source>
</evidence>